<reference evidence="2" key="1">
    <citation type="journal article" date="2023" name="Mol. Phylogenet. Evol.">
        <title>Genome-scale phylogeny and comparative genomics of the fungal order Sordariales.</title>
        <authorList>
            <person name="Hensen N."/>
            <person name="Bonometti L."/>
            <person name="Westerberg I."/>
            <person name="Brannstrom I.O."/>
            <person name="Guillou S."/>
            <person name="Cros-Aarteil S."/>
            <person name="Calhoun S."/>
            <person name="Haridas S."/>
            <person name="Kuo A."/>
            <person name="Mondo S."/>
            <person name="Pangilinan J."/>
            <person name="Riley R."/>
            <person name="LaButti K."/>
            <person name="Andreopoulos B."/>
            <person name="Lipzen A."/>
            <person name="Chen C."/>
            <person name="Yan M."/>
            <person name="Daum C."/>
            <person name="Ng V."/>
            <person name="Clum A."/>
            <person name="Steindorff A."/>
            <person name="Ohm R.A."/>
            <person name="Martin F."/>
            <person name="Silar P."/>
            <person name="Natvig D.O."/>
            <person name="Lalanne C."/>
            <person name="Gautier V."/>
            <person name="Ament-Velasquez S.L."/>
            <person name="Kruys A."/>
            <person name="Hutchinson M.I."/>
            <person name="Powell A.J."/>
            <person name="Barry K."/>
            <person name="Miller A.N."/>
            <person name="Grigoriev I.V."/>
            <person name="Debuchy R."/>
            <person name="Gladieux P."/>
            <person name="Hiltunen Thoren M."/>
            <person name="Johannesson H."/>
        </authorList>
    </citation>
    <scope>NUCLEOTIDE SEQUENCE</scope>
    <source>
        <strain evidence="2">FGSC 1904</strain>
    </source>
</reference>
<proteinExistence type="predicted"/>
<sequence>MSNHASAKPDPVVTKMAALPKHDADHTVMNNADAPASTTTDIQPHAEDETPMPTSTETTKSIVPLFSKTGPNFNIPNSAGPACTDLQSTRPVPTVYPPRRPNVFRTRQKNVRYPISGLNAVAPVNVGNQTEDLEAADGFPVADMEEFQAEIQEKMRKKTASFMNKVAQRTWTERPVEDLGELFTIDN</sequence>
<gene>
    <name evidence="2" type="ORF">B0T20DRAFT_443820</name>
</gene>
<feature type="region of interest" description="Disordered" evidence="1">
    <location>
        <begin position="79"/>
        <end position="101"/>
    </location>
</feature>
<dbReference type="Proteomes" id="UP001281003">
    <property type="component" value="Unassembled WGS sequence"/>
</dbReference>
<protein>
    <submittedName>
        <fullName evidence="2">Uncharacterized protein</fullName>
    </submittedName>
</protein>
<evidence type="ECO:0000256" key="1">
    <source>
        <dbReference type="SAM" id="MobiDB-lite"/>
    </source>
</evidence>
<comment type="caution">
    <text evidence="2">The sequence shown here is derived from an EMBL/GenBank/DDBJ whole genome shotgun (WGS) entry which is preliminary data.</text>
</comment>
<evidence type="ECO:0000313" key="2">
    <source>
        <dbReference type="EMBL" id="KAK3395803.1"/>
    </source>
</evidence>
<evidence type="ECO:0000313" key="3">
    <source>
        <dbReference type="Proteomes" id="UP001281003"/>
    </source>
</evidence>
<feature type="region of interest" description="Disordered" evidence="1">
    <location>
        <begin position="28"/>
        <end position="57"/>
    </location>
</feature>
<accession>A0AAE0P9I3</accession>
<dbReference type="AlphaFoldDB" id="A0AAE0P9I3"/>
<name>A0AAE0P9I3_SORBR</name>
<organism evidence="2 3">
    <name type="scientific">Sordaria brevicollis</name>
    <dbReference type="NCBI Taxonomy" id="83679"/>
    <lineage>
        <taxon>Eukaryota</taxon>
        <taxon>Fungi</taxon>
        <taxon>Dikarya</taxon>
        <taxon>Ascomycota</taxon>
        <taxon>Pezizomycotina</taxon>
        <taxon>Sordariomycetes</taxon>
        <taxon>Sordariomycetidae</taxon>
        <taxon>Sordariales</taxon>
        <taxon>Sordariaceae</taxon>
        <taxon>Sordaria</taxon>
    </lineage>
</organism>
<keyword evidence="3" id="KW-1185">Reference proteome</keyword>
<dbReference type="EMBL" id="JAUTDP010000010">
    <property type="protein sequence ID" value="KAK3395803.1"/>
    <property type="molecule type" value="Genomic_DNA"/>
</dbReference>
<reference evidence="2" key="2">
    <citation type="submission" date="2023-07" db="EMBL/GenBank/DDBJ databases">
        <authorList>
            <consortium name="Lawrence Berkeley National Laboratory"/>
            <person name="Haridas S."/>
            <person name="Hensen N."/>
            <person name="Bonometti L."/>
            <person name="Westerberg I."/>
            <person name="Brannstrom I.O."/>
            <person name="Guillou S."/>
            <person name="Cros-Aarteil S."/>
            <person name="Calhoun S."/>
            <person name="Kuo A."/>
            <person name="Mondo S."/>
            <person name="Pangilinan J."/>
            <person name="Riley R."/>
            <person name="LaButti K."/>
            <person name="Andreopoulos B."/>
            <person name="Lipzen A."/>
            <person name="Chen C."/>
            <person name="Yanf M."/>
            <person name="Daum C."/>
            <person name="Ng V."/>
            <person name="Clum A."/>
            <person name="Steindorff A."/>
            <person name="Ohm R."/>
            <person name="Martin F."/>
            <person name="Silar P."/>
            <person name="Natvig D."/>
            <person name="Lalanne C."/>
            <person name="Gautier V."/>
            <person name="Ament-velasquez S.L."/>
            <person name="Kruys A."/>
            <person name="Hutchinson M.I."/>
            <person name="Powell A.J."/>
            <person name="Barry K."/>
            <person name="Miller A.N."/>
            <person name="Grigoriev I.V."/>
            <person name="Debuchy R."/>
            <person name="Gladieux P."/>
            <person name="Thoren M.H."/>
            <person name="Johannesson H."/>
        </authorList>
    </citation>
    <scope>NUCLEOTIDE SEQUENCE</scope>
    <source>
        <strain evidence="2">FGSC 1904</strain>
    </source>
</reference>